<name>A0A7T0EPS8_9GAMM</name>
<evidence type="ECO:0000259" key="2">
    <source>
        <dbReference type="Pfam" id="PF13439"/>
    </source>
</evidence>
<dbReference type="InterPro" id="IPR001296">
    <property type="entry name" value="Glyco_trans_1"/>
</dbReference>
<dbReference type="EMBL" id="CP065030">
    <property type="protein sequence ID" value="QPK15637.1"/>
    <property type="molecule type" value="Genomic_DNA"/>
</dbReference>
<dbReference type="GO" id="GO:0008918">
    <property type="term" value="F:lipopolysaccharide 3-alpha-galactosyltransferase activity"/>
    <property type="evidence" value="ECO:0007669"/>
    <property type="project" value="UniProtKB-EC"/>
</dbReference>
<evidence type="ECO:0000313" key="4">
    <source>
        <dbReference type="EMBL" id="QPK15637.1"/>
    </source>
</evidence>
<dbReference type="SUPFAM" id="SSF53756">
    <property type="entry name" value="UDP-Glycosyltransferase/glycogen phosphorylase"/>
    <property type="match status" value="1"/>
</dbReference>
<evidence type="ECO:0000259" key="1">
    <source>
        <dbReference type="Pfam" id="PF00534"/>
    </source>
</evidence>
<reference evidence="3" key="1">
    <citation type="submission" date="2017-12" db="EMBL/GenBank/DDBJ databases">
        <title>First report on the novel genomospecies/subspecies of Pectobacterium carotovorum in Russia.</title>
        <authorList>
            <person name="Shirshikov F.V."/>
            <person name="Miroshnikov K."/>
            <person name="Toshakov S.V."/>
            <person name="Kabanova A.P."/>
            <person name="Barannik A.P."/>
            <person name="Shneider M."/>
            <person name="Ignatov A.N."/>
            <person name="Miroshnikov K.A."/>
        </authorList>
    </citation>
    <scope>NUCLEOTIDE SEQUENCE [LARGE SCALE GENOMIC DNA]</scope>
    <source>
        <strain evidence="3">F131</strain>
    </source>
</reference>
<keyword evidence="4" id="KW-0808">Transferase</keyword>
<dbReference type="EC" id="2.4.1.44" evidence="4"/>
<proteinExistence type="predicted"/>
<dbReference type="InterPro" id="IPR028098">
    <property type="entry name" value="Glyco_trans_4-like_N"/>
</dbReference>
<dbReference type="Pfam" id="PF13439">
    <property type="entry name" value="Glyco_transf_4"/>
    <property type="match status" value="1"/>
</dbReference>
<dbReference type="Gene3D" id="3.40.50.2000">
    <property type="entry name" value="Glycogen Phosphorylase B"/>
    <property type="match status" value="2"/>
</dbReference>
<protein>
    <submittedName>
        <fullName evidence="3">Glycosyl transferase</fullName>
    </submittedName>
    <submittedName>
        <fullName evidence="4">Lipopolysaccharide 1,6-galactosyltransferase</fullName>
        <ecNumber evidence="4">2.4.1.44</ecNumber>
    </submittedName>
</protein>
<dbReference type="CDD" id="cd03811">
    <property type="entry name" value="GT4_GT28_WabH-like"/>
    <property type="match status" value="1"/>
</dbReference>
<dbReference type="PANTHER" id="PTHR12526">
    <property type="entry name" value="GLYCOSYLTRANSFERASE"/>
    <property type="match status" value="1"/>
</dbReference>
<dbReference type="Proteomes" id="UP000237284">
    <property type="component" value="Chromosome"/>
</dbReference>
<dbReference type="PANTHER" id="PTHR12526:SF630">
    <property type="entry name" value="GLYCOSYLTRANSFERASE"/>
    <property type="match status" value="1"/>
</dbReference>
<evidence type="ECO:0000313" key="5">
    <source>
        <dbReference type="Proteomes" id="UP000237284"/>
    </source>
</evidence>
<organism evidence="4 5">
    <name type="scientific">Pectobacterium versatile</name>
    <dbReference type="NCBI Taxonomy" id="2488639"/>
    <lineage>
        <taxon>Bacteria</taxon>
        <taxon>Pseudomonadati</taxon>
        <taxon>Pseudomonadota</taxon>
        <taxon>Gammaproteobacteria</taxon>
        <taxon>Enterobacterales</taxon>
        <taxon>Pectobacteriaceae</taxon>
        <taxon>Pectobacterium</taxon>
    </lineage>
</organism>
<sequence>MNILFVGEATSGFGGIETVLKKVTGFLENDVETKNDYTLYFLCRDDRMDKAWLEGKKFICHRSNIKISFLRRLSHSNALAHHIKQSQPDVVIAFDSPSCRIAAQAIRASKQALPLISWMHYSLDHKKHSEQVLAADYHLAISSGIKQQLVERGVPADRVAVVFNPVTPQTTMIPRPTEIEKAAFIYVGRLKFEGQKRLKDMLDAFSGLTGDWECHFVGDGSDAQMCQEYAKKLGIAAHVHWHGWQAEPWEYIRENIKNISAFVMSSAFEGLPMTLLEAMSYGIYCVSSDCPSGPSDIIKNGVNGQLYPPGDTTTLRNSLQNVVDRQPLPDAAQIAASIYRFYDETYYQEMKASINTAIHHRVRG</sequence>
<dbReference type="RefSeq" id="WP_103972459.1">
    <property type="nucleotide sequence ID" value="NZ_CP065030.1"/>
</dbReference>
<keyword evidence="4" id="KW-0328">Glycosyltransferase</keyword>
<dbReference type="NCBIfam" id="NF007396">
    <property type="entry name" value="PRK09922.1"/>
    <property type="match status" value="1"/>
</dbReference>
<feature type="domain" description="Glycosyltransferase subfamily 4-like N-terminal" evidence="2">
    <location>
        <begin position="38"/>
        <end position="168"/>
    </location>
</feature>
<feature type="domain" description="Glycosyl transferase family 1" evidence="1">
    <location>
        <begin position="180"/>
        <end position="331"/>
    </location>
</feature>
<dbReference type="Pfam" id="PF00534">
    <property type="entry name" value="Glycos_transf_1"/>
    <property type="match status" value="1"/>
</dbReference>
<dbReference type="EMBL" id="PDVW01000045">
    <property type="protein sequence ID" value="POY48091.1"/>
    <property type="molecule type" value="Genomic_DNA"/>
</dbReference>
<reference evidence="4 5" key="2">
    <citation type="submission" date="2020-11" db="EMBL/GenBank/DDBJ databases">
        <title>Complete genome sequence of Pectobacterium versatile F131.</title>
        <authorList>
            <person name="Shirshikov F.V."/>
            <person name="Miroshnikov K."/>
            <person name="Toshakov S.V."/>
            <person name="Kabanova A.P."/>
            <person name="Barannik A.P."/>
            <person name="Shneider M."/>
            <person name="Ignatov A.N."/>
            <person name="Miroshnikov K.A."/>
            <person name="Mikhailova Y.V."/>
            <person name="Shelenkov A."/>
            <person name="Yanushevich Y.G."/>
            <person name="Evseev P.V."/>
        </authorList>
    </citation>
    <scope>NUCLEOTIDE SEQUENCE [LARGE SCALE GENOMIC DNA]</scope>
    <source>
        <strain evidence="4 5">F131</strain>
    </source>
</reference>
<accession>A0A7T0EPS8</accession>
<dbReference type="AlphaFoldDB" id="A0A7T0EPS8"/>
<gene>
    <name evidence="4" type="primary">waaB</name>
    <name evidence="4" type="synonym">rfaB</name>
    <name evidence="4" type="ORF">F131LOC_020375</name>
    <name evidence="3" type="ORF">F131LOC_04150</name>
</gene>
<evidence type="ECO:0000313" key="3">
    <source>
        <dbReference type="EMBL" id="POY48091.1"/>
    </source>
</evidence>